<dbReference type="Gene3D" id="1.25.40.20">
    <property type="entry name" value="Ankyrin repeat-containing domain"/>
    <property type="match status" value="1"/>
</dbReference>
<evidence type="ECO:0000313" key="5">
    <source>
        <dbReference type="Proteomes" id="UP000276215"/>
    </source>
</evidence>
<evidence type="ECO:0000256" key="3">
    <source>
        <dbReference type="PROSITE-ProRule" id="PRU00023"/>
    </source>
</evidence>
<sequence length="120" mass="13452">LHPDTKDSKNRTPLGLAAKHGRVDYVKILAAREDVDVDWENHRSMTPLLLAVLNGREEVVRILTLLHFGLDPDMKDSKSRTPLGLAAKHGRVDFVKILAARGDVDVGWENYKFMTPLLLA</sequence>
<dbReference type="Proteomes" id="UP000276215">
    <property type="component" value="Unassembled WGS sequence"/>
</dbReference>
<feature type="non-terminal residue" evidence="4">
    <location>
        <position position="120"/>
    </location>
</feature>
<proteinExistence type="predicted"/>
<reference evidence="4 5" key="1">
    <citation type="journal article" date="2018" name="Nat. Ecol. Evol.">
        <title>Pezizomycetes genomes reveal the molecular basis of ectomycorrhizal truffle lifestyle.</title>
        <authorList>
            <person name="Murat C."/>
            <person name="Payen T."/>
            <person name="Noel B."/>
            <person name="Kuo A."/>
            <person name="Morin E."/>
            <person name="Chen J."/>
            <person name="Kohler A."/>
            <person name="Krizsan K."/>
            <person name="Balestrini R."/>
            <person name="Da Silva C."/>
            <person name="Montanini B."/>
            <person name="Hainaut M."/>
            <person name="Levati E."/>
            <person name="Barry K.W."/>
            <person name="Belfiori B."/>
            <person name="Cichocki N."/>
            <person name="Clum A."/>
            <person name="Dockter R.B."/>
            <person name="Fauchery L."/>
            <person name="Guy J."/>
            <person name="Iotti M."/>
            <person name="Le Tacon F."/>
            <person name="Lindquist E.A."/>
            <person name="Lipzen A."/>
            <person name="Malagnac F."/>
            <person name="Mello A."/>
            <person name="Molinier V."/>
            <person name="Miyauchi S."/>
            <person name="Poulain J."/>
            <person name="Riccioni C."/>
            <person name="Rubini A."/>
            <person name="Sitrit Y."/>
            <person name="Splivallo R."/>
            <person name="Traeger S."/>
            <person name="Wang M."/>
            <person name="Zifcakova L."/>
            <person name="Wipf D."/>
            <person name="Zambonelli A."/>
            <person name="Paolocci F."/>
            <person name="Nowrousian M."/>
            <person name="Ottonello S."/>
            <person name="Baldrian P."/>
            <person name="Spatafora J.W."/>
            <person name="Henrissat B."/>
            <person name="Nagy L.G."/>
            <person name="Aury J.M."/>
            <person name="Wincker P."/>
            <person name="Grigoriev I.V."/>
            <person name="Bonfante P."/>
            <person name="Martin F.M."/>
        </authorList>
    </citation>
    <scope>NUCLEOTIDE SEQUENCE [LARGE SCALE GENOMIC DNA]</scope>
    <source>
        <strain evidence="4 5">120613-1</strain>
    </source>
</reference>
<evidence type="ECO:0000313" key="4">
    <source>
        <dbReference type="EMBL" id="RPB00583.1"/>
    </source>
</evidence>
<dbReference type="PANTHER" id="PTHR24201">
    <property type="entry name" value="ANK_REP_REGION DOMAIN-CONTAINING PROTEIN"/>
    <property type="match status" value="1"/>
</dbReference>
<dbReference type="Pfam" id="PF12796">
    <property type="entry name" value="Ank_2"/>
    <property type="match status" value="1"/>
</dbReference>
<accession>A0A3N4JQL5</accession>
<dbReference type="PROSITE" id="PS50088">
    <property type="entry name" value="ANK_REPEAT"/>
    <property type="match status" value="1"/>
</dbReference>
<evidence type="ECO:0000256" key="1">
    <source>
        <dbReference type="ARBA" id="ARBA00022737"/>
    </source>
</evidence>
<dbReference type="Pfam" id="PF00023">
    <property type="entry name" value="Ank"/>
    <property type="match status" value="1"/>
</dbReference>
<organism evidence="4 5">
    <name type="scientific">Choiromyces venosus 120613-1</name>
    <dbReference type="NCBI Taxonomy" id="1336337"/>
    <lineage>
        <taxon>Eukaryota</taxon>
        <taxon>Fungi</taxon>
        <taxon>Dikarya</taxon>
        <taxon>Ascomycota</taxon>
        <taxon>Pezizomycotina</taxon>
        <taxon>Pezizomycetes</taxon>
        <taxon>Pezizales</taxon>
        <taxon>Tuberaceae</taxon>
        <taxon>Choiromyces</taxon>
    </lineage>
</organism>
<dbReference type="SMART" id="SM00248">
    <property type="entry name" value="ANK"/>
    <property type="match status" value="3"/>
</dbReference>
<dbReference type="InterPro" id="IPR036770">
    <property type="entry name" value="Ankyrin_rpt-contain_sf"/>
</dbReference>
<dbReference type="STRING" id="1336337.A0A3N4JQL5"/>
<gene>
    <name evidence="4" type="ORF">L873DRAFT_1607195</name>
</gene>
<dbReference type="InterPro" id="IPR050776">
    <property type="entry name" value="Ank_Repeat/CDKN_Inhibitor"/>
</dbReference>
<feature type="non-terminal residue" evidence="4">
    <location>
        <position position="1"/>
    </location>
</feature>
<keyword evidence="5" id="KW-1185">Reference proteome</keyword>
<keyword evidence="2 3" id="KW-0040">ANK repeat</keyword>
<feature type="repeat" description="ANK" evidence="3">
    <location>
        <begin position="43"/>
        <end position="77"/>
    </location>
</feature>
<dbReference type="EMBL" id="ML120379">
    <property type="protein sequence ID" value="RPB00583.1"/>
    <property type="molecule type" value="Genomic_DNA"/>
</dbReference>
<evidence type="ECO:0000256" key="2">
    <source>
        <dbReference type="ARBA" id="ARBA00023043"/>
    </source>
</evidence>
<keyword evidence="1" id="KW-0677">Repeat</keyword>
<dbReference type="OrthoDB" id="341259at2759"/>
<protein>
    <submittedName>
        <fullName evidence="4">Ankyrin</fullName>
    </submittedName>
</protein>
<name>A0A3N4JQL5_9PEZI</name>
<dbReference type="AlphaFoldDB" id="A0A3N4JQL5"/>
<dbReference type="SUPFAM" id="SSF48403">
    <property type="entry name" value="Ankyrin repeat"/>
    <property type="match status" value="1"/>
</dbReference>
<dbReference type="InterPro" id="IPR002110">
    <property type="entry name" value="Ankyrin_rpt"/>
</dbReference>